<dbReference type="GO" id="GO:0006437">
    <property type="term" value="P:tyrosyl-tRNA aminoacylation"/>
    <property type="evidence" value="ECO:0007669"/>
    <property type="project" value="TreeGrafter"/>
</dbReference>
<dbReference type="EMBL" id="CM008054">
    <property type="protein sequence ID" value="PVH32974.1"/>
    <property type="molecule type" value="Genomic_DNA"/>
</dbReference>
<protein>
    <submittedName>
        <fullName evidence="1">Uncharacterized protein</fullName>
    </submittedName>
</protein>
<dbReference type="InterPro" id="IPR050489">
    <property type="entry name" value="Tyr-tRNA_synthase"/>
</dbReference>
<dbReference type="AlphaFoldDB" id="A0A2T8I5M6"/>
<name>A0A2T8I5M6_9POAL</name>
<dbReference type="Proteomes" id="UP000243499">
    <property type="component" value="Chromosome 9"/>
</dbReference>
<dbReference type="SUPFAM" id="SSF52374">
    <property type="entry name" value="Nucleotidylyl transferase"/>
    <property type="match status" value="1"/>
</dbReference>
<dbReference type="Gramene" id="PVH32974">
    <property type="protein sequence ID" value="PVH32974"/>
    <property type="gene ID" value="PAHAL_9G538100"/>
</dbReference>
<reference evidence="1" key="1">
    <citation type="submission" date="2018-04" db="EMBL/GenBank/DDBJ databases">
        <title>WGS assembly of Panicum hallii.</title>
        <authorList>
            <person name="Lovell J."/>
            <person name="Jenkins J."/>
            <person name="Lowry D."/>
            <person name="Mamidi S."/>
            <person name="Sreedasyam A."/>
            <person name="Weng X."/>
            <person name="Barry K."/>
            <person name="Bonette J."/>
            <person name="Campitelli B."/>
            <person name="Daum C."/>
            <person name="Gordon S."/>
            <person name="Gould B."/>
            <person name="Lipzen A."/>
            <person name="Macqueen A."/>
            <person name="Palacio-Mejia J."/>
            <person name="Plott C."/>
            <person name="Shakirov E."/>
            <person name="Shu S."/>
            <person name="Yoshinaga Y."/>
            <person name="Zane M."/>
            <person name="Rokhsar D."/>
            <person name="Grimwood J."/>
            <person name="Schmutz J."/>
            <person name="Juenger T."/>
        </authorList>
    </citation>
    <scope>NUCLEOTIDE SEQUENCE [LARGE SCALE GENOMIC DNA]</scope>
    <source>
        <strain evidence="1">FIL2</strain>
    </source>
</reference>
<dbReference type="GO" id="GO:0005737">
    <property type="term" value="C:cytoplasm"/>
    <property type="evidence" value="ECO:0007669"/>
    <property type="project" value="TreeGrafter"/>
</dbReference>
<organism evidence="1">
    <name type="scientific">Panicum hallii</name>
    <dbReference type="NCBI Taxonomy" id="206008"/>
    <lineage>
        <taxon>Eukaryota</taxon>
        <taxon>Viridiplantae</taxon>
        <taxon>Streptophyta</taxon>
        <taxon>Embryophyta</taxon>
        <taxon>Tracheophyta</taxon>
        <taxon>Spermatophyta</taxon>
        <taxon>Magnoliopsida</taxon>
        <taxon>Liliopsida</taxon>
        <taxon>Poales</taxon>
        <taxon>Poaceae</taxon>
        <taxon>PACMAD clade</taxon>
        <taxon>Panicoideae</taxon>
        <taxon>Panicodae</taxon>
        <taxon>Paniceae</taxon>
        <taxon>Panicinae</taxon>
        <taxon>Panicum</taxon>
        <taxon>Panicum sect. Panicum</taxon>
    </lineage>
</organism>
<dbReference type="GO" id="GO:0004831">
    <property type="term" value="F:tyrosine-tRNA ligase activity"/>
    <property type="evidence" value="ECO:0007669"/>
    <property type="project" value="TreeGrafter"/>
</dbReference>
<dbReference type="PANTHER" id="PTHR46264">
    <property type="entry name" value="TYROSINE-TRNA LIGASE"/>
    <property type="match status" value="1"/>
</dbReference>
<gene>
    <name evidence="1" type="ORF">PAHAL_9G538100</name>
</gene>
<dbReference type="PANTHER" id="PTHR46264:SF5">
    <property type="entry name" value="TYROSINE--TRNA LIGASE"/>
    <property type="match status" value="1"/>
</dbReference>
<accession>A0A2T8I5M6</accession>
<sequence length="178" mass="20207">MFFLLQDDVNEKINSAFCPQRVTAFNPFFEYIKSVAFPWFGNLEVVRKEGNDSNKIFSSMEELIVDCESGYLDSTDVKLALQKAINGILELVGEFFRSSTDAQAVITSHKFQDEITADMQKILMQNKDLVNLVSLLVLNYFTSIGNTLVHVYQFCNLVNLVSLLVLNHIPISRLTLLD</sequence>
<dbReference type="Gene3D" id="1.10.240.10">
    <property type="entry name" value="Tyrosyl-Transfer RNA Synthetase"/>
    <property type="match status" value="1"/>
</dbReference>
<proteinExistence type="predicted"/>
<evidence type="ECO:0000313" key="1">
    <source>
        <dbReference type="EMBL" id="PVH32974.1"/>
    </source>
</evidence>